<keyword evidence="3" id="KW-1185">Reference proteome</keyword>
<evidence type="ECO:0000313" key="3">
    <source>
        <dbReference type="Proteomes" id="UP001321542"/>
    </source>
</evidence>
<gene>
    <name evidence="2" type="ORF">SGFS_001460</name>
</gene>
<protein>
    <submittedName>
        <fullName evidence="2">Uncharacterized protein</fullName>
    </submittedName>
</protein>
<proteinExistence type="predicted"/>
<name>A0ABN5V654_9ACTN</name>
<evidence type="ECO:0000313" key="2">
    <source>
        <dbReference type="EMBL" id="BBC28855.1"/>
    </source>
</evidence>
<accession>A0ABN5V654</accession>
<evidence type="ECO:0000256" key="1">
    <source>
        <dbReference type="SAM" id="MobiDB-lite"/>
    </source>
</evidence>
<dbReference type="Proteomes" id="UP001321542">
    <property type="component" value="Chromosome"/>
</dbReference>
<dbReference type="EMBL" id="AP018448">
    <property type="protein sequence ID" value="BBC28855.1"/>
    <property type="molecule type" value="Genomic_DNA"/>
</dbReference>
<reference evidence="2 3" key="1">
    <citation type="journal article" date="2010" name="ChemBioChem">
        <title>Cloning and characterization of the biosynthetic gene cluster of 16-membered macrolide antibiotic FD-891: involvement of a dual functional cytochrome P450 monooxygenase catalyzing epoxidation and hydroxylation.</title>
        <authorList>
            <person name="Kudo F."/>
            <person name="Motegi A."/>
            <person name="Mizoue K."/>
            <person name="Eguchi T."/>
        </authorList>
    </citation>
    <scope>NUCLEOTIDE SEQUENCE [LARGE SCALE GENOMIC DNA]</scope>
    <source>
        <strain evidence="2 3">A-8890</strain>
    </source>
</reference>
<feature type="region of interest" description="Disordered" evidence="1">
    <location>
        <begin position="1"/>
        <end position="32"/>
    </location>
</feature>
<dbReference type="RefSeq" id="WP_286246789.1">
    <property type="nucleotide sequence ID" value="NZ_AP018448.1"/>
</dbReference>
<sequence length="124" mass="13389">MNRRQGDDQLPDAGNPVEQTPEAVRGQPAGGVPRCSYLTRCAGEMRTAIELIEASVQRLEDKDLLRSDYRGEPLDDVLQRFTEASGNAKDLAGALHARLSTAHSAIGHVAYKEAPEEQESATGS</sequence>
<organism evidence="2 3">
    <name type="scientific">Streptomyces graminofaciens</name>
    <dbReference type="NCBI Taxonomy" id="68212"/>
    <lineage>
        <taxon>Bacteria</taxon>
        <taxon>Bacillati</taxon>
        <taxon>Actinomycetota</taxon>
        <taxon>Actinomycetes</taxon>
        <taxon>Kitasatosporales</taxon>
        <taxon>Streptomycetaceae</taxon>
        <taxon>Streptomyces</taxon>
    </lineage>
</organism>
<reference evidence="2 3" key="2">
    <citation type="journal article" date="2023" name="ChemBioChem">
        <title>Acyltransferase Domain Exchange between Two Independent Type I Polyketide Synthases in the Same Producer Strain of Macrolide Antibiotics.</title>
        <authorList>
            <person name="Kudo F."/>
            <person name="Kishikawa K."/>
            <person name="Tsuboi K."/>
            <person name="Kido T."/>
            <person name="Usui T."/>
            <person name="Hashimoto J."/>
            <person name="Shin-Ya K."/>
            <person name="Miyanaga A."/>
            <person name="Eguchi T."/>
        </authorList>
    </citation>
    <scope>NUCLEOTIDE SEQUENCE [LARGE SCALE GENOMIC DNA]</scope>
    <source>
        <strain evidence="2 3">A-8890</strain>
    </source>
</reference>